<keyword evidence="6" id="KW-0175">Coiled coil</keyword>
<dbReference type="PROSITE" id="PS50082">
    <property type="entry name" value="WD_REPEATS_2"/>
    <property type="match status" value="2"/>
</dbReference>
<dbReference type="FunFam" id="2.130.10.10:FF:000232">
    <property type="entry name" value="enhancer of mRNA-decapping protein 4"/>
    <property type="match status" value="1"/>
</dbReference>
<dbReference type="PANTHER" id="PTHR15598:SF5">
    <property type="entry name" value="ENHANCER OF MRNA-DECAPPING PROTEIN 4"/>
    <property type="match status" value="1"/>
</dbReference>
<reference evidence="12 13" key="1">
    <citation type="journal article" date="2020" name="Nat. Food">
        <title>A phased Vanilla planifolia genome enables genetic improvement of flavour and production.</title>
        <authorList>
            <person name="Hasing T."/>
            <person name="Tang H."/>
            <person name="Brym M."/>
            <person name="Khazi F."/>
            <person name="Huang T."/>
            <person name="Chambers A.H."/>
        </authorList>
    </citation>
    <scope>NUCLEOTIDE SEQUENCE [LARGE SCALE GENOMIC DNA]</scope>
    <source>
        <tissue evidence="12">Leaf</tissue>
    </source>
</reference>
<gene>
    <name evidence="12" type="ORF">HPP92_015220</name>
</gene>
<dbReference type="InterPro" id="IPR036322">
    <property type="entry name" value="WD40_repeat_dom_sf"/>
</dbReference>
<dbReference type="Pfam" id="PF20431">
    <property type="entry name" value="E_motif"/>
    <property type="match status" value="1"/>
</dbReference>
<dbReference type="FunFam" id="1.25.40.10:FF:000711">
    <property type="entry name" value="Tetratricopeptide repeat (TPR)-like superfamily protein"/>
    <property type="match status" value="1"/>
</dbReference>
<feature type="repeat" description="PPR" evidence="8">
    <location>
        <begin position="1505"/>
        <end position="1539"/>
    </location>
</feature>
<feature type="repeat" description="PPR" evidence="8">
    <location>
        <begin position="1470"/>
        <end position="1504"/>
    </location>
</feature>
<feature type="repeat" description="PPR" evidence="8">
    <location>
        <begin position="1369"/>
        <end position="1403"/>
    </location>
</feature>
<dbReference type="Pfam" id="PF14432">
    <property type="entry name" value="DYW_deaminase"/>
    <property type="match status" value="1"/>
</dbReference>
<dbReference type="SMART" id="SM00320">
    <property type="entry name" value="WD40"/>
    <property type="match status" value="2"/>
</dbReference>
<feature type="repeat" description="PPR" evidence="8">
    <location>
        <begin position="1439"/>
        <end position="1469"/>
    </location>
</feature>
<dbReference type="InterPro" id="IPR001680">
    <property type="entry name" value="WD40_rpt"/>
</dbReference>
<keyword evidence="3" id="KW-0963">Cytoplasm</keyword>
<dbReference type="Gene3D" id="1.10.220.100">
    <property type="entry name" value="conserved c-terminal region of ge- 1"/>
    <property type="match status" value="1"/>
</dbReference>
<feature type="compositionally biased region" description="Polar residues" evidence="9">
    <location>
        <begin position="1"/>
        <end position="12"/>
    </location>
</feature>
<dbReference type="InterPro" id="IPR002885">
    <property type="entry name" value="PPR_rpt"/>
</dbReference>
<feature type="domain" description="Enhancer of mRNA-decapping protein 4 WD40 repeat region" evidence="11">
    <location>
        <begin position="195"/>
        <end position="506"/>
    </location>
</feature>
<evidence type="ECO:0000256" key="8">
    <source>
        <dbReference type="PROSITE-ProRule" id="PRU00708"/>
    </source>
</evidence>
<dbReference type="InterPro" id="IPR015943">
    <property type="entry name" value="WD40/YVTN_repeat-like_dom_sf"/>
</dbReference>
<organism evidence="12 13">
    <name type="scientific">Vanilla planifolia</name>
    <name type="common">Vanilla</name>
    <dbReference type="NCBI Taxonomy" id="51239"/>
    <lineage>
        <taxon>Eukaryota</taxon>
        <taxon>Viridiplantae</taxon>
        <taxon>Streptophyta</taxon>
        <taxon>Embryophyta</taxon>
        <taxon>Tracheophyta</taxon>
        <taxon>Spermatophyta</taxon>
        <taxon>Magnoliopsida</taxon>
        <taxon>Liliopsida</taxon>
        <taxon>Asparagales</taxon>
        <taxon>Orchidaceae</taxon>
        <taxon>Vanilloideae</taxon>
        <taxon>Vanilleae</taxon>
        <taxon>Vanilla</taxon>
    </lineage>
</organism>
<feature type="domain" description="DYW" evidence="10">
    <location>
        <begin position="1684"/>
        <end position="1776"/>
    </location>
</feature>
<feature type="region of interest" description="Disordered" evidence="9">
    <location>
        <begin position="1"/>
        <end position="31"/>
    </location>
</feature>
<proteinExistence type="inferred from homology"/>
<dbReference type="InterPro" id="IPR032867">
    <property type="entry name" value="DYW_dom"/>
</dbReference>
<comment type="similarity">
    <text evidence="2">Belongs to the WD repeat EDC4 family.</text>
</comment>
<feature type="repeat" description="WD" evidence="7">
    <location>
        <begin position="241"/>
        <end position="283"/>
    </location>
</feature>
<comment type="subcellular location">
    <subcellularLocation>
        <location evidence="1">Cytoplasm</location>
        <location evidence="1">P-body</location>
    </subcellularLocation>
</comment>
<dbReference type="FunFam" id="1.25.40.10:FF:000343">
    <property type="entry name" value="Pentatricopeptide repeat-containing protein At3g58590"/>
    <property type="match status" value="1"/>
</dbReference>
<dbReference type="PROSITE" id="PS50294">
    <property type="entry name" value="WD_REPEATS_REGION"/>
    <property type="match status" value="1"/>
</dbReference>
<evidence type="ECO:0000256" key="6">
    <source>
        <dbReference type="ARBA" id="ARBA00023054"/>
    </source>
</evidence>
<dbReference type="InterPro" id="IPR032401">
    <property type="entry name" value="EDC4_WD40"/>
</dbReference>
<dbReference type="InterPro" id="IPR046848">
    <property type="entry name" value="E_motif"/>
</dbReference>
<dbReference type="InterPro" id="IPR045152">
    <property type="entry name" value="EDC4-like"/>
</dbReference>
<dbReference type="EMBL" id="JADCNM010000007">
    <property type="protein sequence ID" value="KAG0475534.1"/>
    <property type="molecule type" value="Genomic_DNA"/>
</dbReference>
<feature type="compositionally biased region" description="Polar residues" evidence="9">
    <location>
        <begin position="857"/>
        <end position="873"/>
    </location>
</feature>
<dbReference type="GO" id="GO:0008270">
    <property type="term" value="F:zinc ion binding"/>
    <property type="evidence" value="ECO:0007669"/>
    <property type="project" value="InterPro"/>
</dbReference>
<dbReference type="GO" id="GO:0000932">
    <property type="term" value="C:P-body"/>
    <property type="evidence" value="ECO:0007669"/>
    <property type="project" value="UniProtKB-SubCell"/>
</dbReference>
<dbReference type="Gene3D" id="1.25.40.10">
    <property type="entry name" value="Tetratricopeptide repeat domain"/>
    <property type="match status" value="3"/>
</dbReference>
<dbReference type="InterPro" id="IPR044938">
    <property type="entry name" value="EDC4_C_sf"/>
</dbReference>
<evidence type="ECO:0000313" key="13">
    <source>
        <dbReference type="Proteomes" id="UP000639772"/>
    </source>
</evidence>
<dbReference type="Gene3D" id="2.130.10.10">
    <property type="entry name" value="YVTN repeat-like/Quinoprotein amine dehydrogenase"/>
    <property type="match status" value="1"/>
</dbReference>
<evidence type="ECO:0000256" key="9">
    <source>
        <dbReference type="SAM" id="MobiDB-lite"/>
    </source>
</evidence>
<name>A0A835QMX9_VANPL</name>
<dbReference type="OrthoDB" id="21128at2759"/>
<dbReference type="GO" id="GO:0031087">
    <property type="term" value="P:deadenylation-independent decapping of nuclear-transcribed mRNA"/>
    <property type="evidence" value="ECO:0007669"/>
    <property type="project" value="InterPro"/>
</dbReference>
<dbReference type="Pfam" id="PF13041">
    <property type="entry name" value="PPR_2"/>
    <property type="match status" value="3"/>
</dbReference>
<sequence>MASAGGNPNQFDMQKLFRPPTPSSNPNPNATFHLAAPFAAGNPTLPYPTAAPLGAFSYPTTVPPFHHNPFIHYPQETVHRPAVSYPVPPAHLPNPNSPGQNPGARLMALLGNAPPAQREFPASMPVASTPSELPEMIRTIPSSLPAVMSPTQVQPTRTPSTKVARGWHLGRGERIVHDVDSSLSGETLPPQLEVTPITKYISDPGLVLGRQIAVNRTYICYGLKLGTIRVLNINTALRSLLRGHSQRVTDMAFFADEVHLLASASVDGRVFIWKIDEGPDVEGKPQITGKLVFAIQLIGDREEYHPKICWHSHKQEILVVGIGNLVLRIDTTKVGRGNDFSADDPLKCSLDKLIDGVQLVGRHDAEVTDLSISQWMTTRLASASIDGTVKLWEDCKALPSVTLRPHEGQPVNSVAFLTSPHRLDHIVLLTSGPLNHEVKIWISTGEEGWLLPGDAESWQCSQTLELKSSADPRFEEAFFNQVVVLPQSSLILLANAKKNAIYAVHIDYGPYPAATRMDYIVDFTVTMPILSLTGTSDVFPDGEHVVQVYCVQTQAIQQYALNLVQCLPPIVDSPLLAKDPCISNVYDGICSEEFSTTVLSRDPSDIPSTGVSLVPSLAASTSEKLASPLNSVSVTSSEVNNILDFPSPSIDIQPSAPPLLSLNSCKSHVTSPIPNLDISGIKGVFKGLDHGPSLTEPDVDQEISNCLADMGERNVTVNMPQKIDEVKVLGLIANNDSRHTEVVKVVDKCAVDRSQDSDSWKELSNISDDNKEEASCSLSSEIKNERTEDNTLTTGLCNLSEVRVGDDGTTGDEPEQFSGPVAEIVLENTKGLSQLEIEEYSNTPAPEAERAKKQKPKNIQPSGSLLVTSSPSNSLDYSNELGCSIDGLSMEATDQMTSIHVVLNEILSLQKEIQKQIGLTITTPITKEGRRVEAALGRSMERSVKANIDALWARFQEENAKREKFEKDRSQHITTLVTNFVNKDLPSVLEKTLKKDISSIGTTLVRSVSPVIEKAISSAVVDSFQRGIGDKTVNQLEKSVSSKLEAIIARQIQAQFQISGRQALQDALRSSLECSLIPAFEQSCKALFEQVDATFQKGMTEHTVATQQQFESTHTSLAITLRDAINTASSIAQNFTSELTDGQRKLLALVSASSKTSNPMAMQHSNGPIPGLPEMQLACDISNDTGRKLGWMTDVAAAINPADPIISLHMLSYLPATARSKTSFATVALARRLVTDFVQDGLEMHSFKAAGTSLDDARNAFDEMPLKDVVSWTAIMSAYNQNNQPKEALALFPRMLCSDCKPNKFTFATLLNACGTTGDVEKGMQIHACCIKNSCHFDVFVGSSLLDMYARHGKMSEARAVFDWLDSKNEVSWNALIAGYGRKEDQRSAIQMFVEMLRCGFVPTRFTFSSIFSVCSATGSLEQGKWLHAHMIKSGHGLNAFVGNTLLDMYAKAGSIEDASKVFNRLEKRDVVSWNSMLSGFGQHGLGREAVDHFELMLKVGVNPNRITFLCILNACSHGGLLKEGQHYFNLMKKYKLEPEVEHYVAFVDQLGRAGLLAQARKLIDEMPIEPTAAVWGALLGACRLHKNVELGQFAAERVFELDPHDAGPHLLLYNIYASARRWNDAAKVRTMMREGGLKKEPACSWLEIENTVHLFVANENAHPEIKQIEEMWKKINNKIKEAGYVPDTNYVLMHVDEQERETKLQYHSEKLAVAFALLRLPSGAAIRIMKNIRICGDCHSAMKLVSKVMEREIIVRDSHRFHHFSSGFCSCGDYW</sequence>
<dbReference type="SUPFAM" id="SSF50978">
    <property type="entry name" value="WD40 repeat-like"/>
    <property type="match status" value="1"/>
</dbReference>
<dbReference type="InterPro" id="IPR011990">
    <property type="entry name" value="TPR-like_helical_dom_sf"/>
</dbReference>
<keyword evidence="4 7" id="KW-0853">WD repeat</keyword>
<evidence type="ECO:0000259" key="11">
    <source>
        <dbReference type="Pfam" id="PF16529"/>
    </source>
</evidence>
<protein>
    <submittedName>
        <fullName evidence="12">Uncharacterized protein</fullName>
    </submittedName>
</protein>
<feature type="repeat" description="PPR" evidence="8">
    <location>
        <begin position="1268"/>
        <end position="1302"/>
    </location>
</feature>
<evidence type="ECO:0000256" key="3">
    <source>
        <dbReference type="ARBA" id="ARBA00022490"/>
    </source>
</evidence>
<dbReference type="Proteomes" id="UP000639772">
    <property type="component" value="Chromosome 7"/>
</dbReference>
<dbReference type="PROSITE" id="PS51375">
    <property type="entry name" value="PPR"/>
    <property type="match status" value="5"/>
</dbReference>
<evidence type="ECO:0000256" key="7">
    <source>
        <dbReference type="PROSITE-ProRule" id="PRU00221"/>
    </source>
</evidence>
<evidence type="ECO:0000256" key="4">
    <source>
        <dbReference type="ARBA" id="ARBA00022574"/>
    </source>
</evidence>
<evidence type="ECO:0000259" key="10">
    <source>
        <dbReference type="Pfam" id="PF14432"/>
    </source>
</evidence>
<evidence type="ECO:0000256" key="2">
    <source>
        <dbReference type="ARBA" id="ARBA00009639"/>
    </source>
</evidence>
<feature type="repeat" description="WD" evidence="7">
    <location>
        <begin position="360"/>
        <end position="393"/>
    </location>
</feature>
<feature type="region of interest" description="Disordered" evidence="9">
    <location>
        <begin position="844"/>
        <end position="873"/>
    </location>
</feature>
<evidence type="ECO:0000256" key="1">
    <source>
        <dbReference type="ARBA" id="ARBA00004201"/>
    </source>
</evidence>
<dbReference type="Pfam" id="PF16529">
    <property type="entry name" value="Ge1_WD40"/>
    <property type="match status" value="1"/>
</dbReference>
<evidence type="ECO:0000313" key="12">
    <source>
        <dbReference type="EMBL" id="KAG0475534.1"/>
    </source>
</evidence>
<accession>A0A835QMX9</accession>
<evidence type="ECO:0000256" key="5">
    <source>
        <dbReference type="ARBA" id="ARBA00022737"/>
    </source>
</evidence>
<dbReference type="PANTHER" id="PTHR15598">
    <property type="entry name" value="ENHANCER OF MRNA-DECAPPING PROTEIN 4"/>
    <property type="match status" value="1"/>
</dbReference>
<dbReference type="Pfam" id="PF01535">
    <property type="entry name" value="PPR"/>
    <property type="match status" value="1"/>
</dbReference>
<comment type="caution">
    <text evidence="12">The sequence shown here is derived from an EMBL/GenBank/DDBJ whole genome shotgun (WGS) entry which is preliminary data.</text>
</comment>
<keyword evidence="5" id="KW-0677">Repeat</keyword>
<dbReference type="NCBIfam" id="TIGR00756">
    <property type="entry name" value="PPR"/>
    <property type="match status" value="4"/>
</dbReference>